<dbReference type="EMBL" id="BDGG01000025">
    <property type="protein sequence ID" value="GAV09696.1"/>
    <property type="molecule type" value="Genomic_DNA"/>
</dbReference>
<dbReference type="Proteomes" id="UP000186922">
    <property type="component" value="Unassembled WGS sequence"/>
</dbReference>
<evidence type="ECO:0000256" key="1">
    <source>
        <dbReference type="SAM" id="MobiDB-lite"/>
    </source>
</evidence>
<sequence length="156" mass="17691">MIKITLSEFQIERFASQSHDYNRLHNLMNSHQSSNSVFFTDLPVCSSLDIPYIGAPTLKRAVRMSAEGMEEDLERDEAERGSLADGENSAAESETDNDNPDRVRQTAVQLEASKMSIKDVERAVKEKRFVAADADPSKRRNGAKFWSYFRKLQDEA</sequence>
<protein>
    <submittedName>
        <fullName evidence="2">Uncharacterized protein</fullName>
    </submittedName>
</protein>
<organism evidence="2 3">
    <name type="scientific">Ramazzottius varieornatus</name>
    <name type="common">Water bear</name>
    <name type="synonym">Tardigrade</name>
    <dbReference type="NCBI Taxonomy" id="947166"/>
    <lineage>
        <taxon>Eukaryota</taxon>
        <taxon>Metazoa</taxon>
        <taxon>Ecdysozoa</taxon>
        <taxon>Tardigrada</taxon>
        <taxon>Eutardigrada</taxon>
        <taxon>Parachela</taxon>
        <taxon>Hypsibioidea</taxon>
        <taxon>Ramazzottiidae</taxon>
        <taxon>Ramazzottius</taxon>
    </lineage>
</organism>
<evidence type="ECO:0000313" key="3">
    <source>
        <dbReference type="Proteomes" id="UP000186922"/>
    </source>
</evidence>
<reference evidence="2 3" key="1">
    <citation type="journal article" date="2016" name="Nat. Commun.">
        <title>Extremotolerant tardigrade genome and improved radiotolerance of human cultured cells by tardigrade-unique protein.</title>
        <authorList>
            <person name="Hashimoto T."/>
            <person name="Horikawa D.D."/>
            <person name="Saito Y."/>
            <person name="Kuwahara H."/>
            <person name="Kozuka-Hata H."/>
            <person name="Shin-I T."/>
            <person name="Minakuchi Y."/>
            <person name="Ohishi K."/>
            <person name="Motoyama A."/>
            <person name="Aizu T."/>
            <person name="Enomoto A."/>
            <person name="Kondo K."/>
            <person name="Tanaka S."/>
            <person name="Hara Y."/>
            <person name="Koshikawa S."/>
            <person name="Sagara H."/>
            <person name="Miura T."/>
            <person name="Yokobori S."/>
            <person name="Miyagawa K."/>
            <person name="Suzuki Y."/>
            <person name="Kubo T."/>
            <person name="Oyama M."/>
            <person name="Kohara Y."/>
            <person name="Fujiyama A."/>
            <person name="Arakawa K."/>
            <person name="Katayama T."/>
            <person name="Toyoda A."/>
            <person name="Kunieda T."/>
        </authorList>
    </citation>
    <scope>NUCLEOTIDE SEQUENCE [LARGE SCALE GENOMIC DNA]</scope>
    <source>
        <strain evidence="2 3">YOKOZUNA-1</strain>
    </source>
</reference>
<proteinExistence type="predicted"/>
<name>A0A1D1W8M9_RAMVA</name>
<evidence type="ECO:0000313" key="2">
    <source>
        <dbReference type="EMBL" id="GAV09696.1"/>
    </source>
</evidence>
<dbReference type="AlphaFoldDB" id="A0A1D1W8M9"/>
<keyword evidence="3" id="KW-1185">Reference proteome</keyword>
<accession>A0A1D1W8M9</accession>
<comment type="caution">
    <text evidence="2">The sequence shown here is derived from an EMBL/GenBank/DDBJ whole genome shotgun (WGS) entry which is preliminary data.</text>
</comment>
<gene>
    <name evidence="2" type="primary">RvY_19192</name>
    <name evidence="2" type="synonym">RvY_19192.1</name>
    <name evidence="2" type="ORF">RvY_19192-1</name>
</gene>
<feature type="region of interest" description="Disordered" evidence="1">
    <location>
        <begin position="66"/>
        <end position="103"/>
    </location>
</feature>